<protein>
    <submittedName>
        <fullName evidence="1">Uncharacterized protein</fullName>
    </submittedName>
</protein>
<reference evidence="1" key="2">
    <citation type="journal article" date="2015" name="Data Brief">
        <title>Shoot transcriptome of the giant reed, Arundo donax.</title>
        <authorList>
            <person name="Barrero R.A."/>
            <person name="Guerrero F.D."/>
            <person name="Moolhuijzen P."/>
            <person name="Goolsby J.A."/>
            <person name="Tidwell J."/>
            <person name="Bellgard S.E."/>
            <person name="Bellgard M.I."/>
        </authorList>
    </citation>
    <scope>NUCLEOTIDE SEQUENCE</scope>
    <source>
        <tissue evidence="1">Shoot tissue taken approximately 20 cm above the soil surface</tissue>
    </source>
</reference>
<proteinExistence type="predicted"/>
<accession>A0A0A9ANH6</accession>
<evidence type="ECO:0000313" key="1">
    <source>
        <dbReference type="EMBL" id="JAD53289.1"/>
    </source>
</evidence>
<dbReference type="AlphaFoldDB" id="A0A0A9ANH6"/>
<reference evidence="1" key="1">
    <citation type="submission" date="2014-09" db="EMBL/GenBank/DDBJ databases">
        <authorList>
            <person name="Magalhaes I.L.F."/>
            <person name="Oliveira U."/>
            <person name="Santos F.R."/>
            <person name="Vidigal T.H.D.A."/>
            <person name="Brescovit A.D."/>
            <person name="Santos A.J."/>
        </authorList>
    </citation>
    <scope>NUCLEOTIDE SEQUENCE</scope>
    <source>
        <tissue evidence="1">Shoot tissue taken approximately 20 cm above the soil surface</tissue>
    </source>
</reference>
<dbReference type="EMBL" id="GBRH01244606">
    <property type="protein sequence ID" value="JAD53289.1"/>
    <property type="molecule type" value="Transcribed_RNA"/>
</dbReference>
<sequence>MDPQAPRAIENANSFGSTPSEIIPLNTCSASSNLPSLMYSCIMEHQDTTFLQSRFSNTIFARSKSPFLE</sequence>
<organism evidence="1">
    <name type="scientific">Arundo donax</name>
    <name type="common">Giant reed</name>
    <name type="synonym">Donax arundinaceus</name>
    <dbReference type="NCBI Taxonomy" id="35708"/>
    <lineage>
        <taxon>Eukaryota</taxon>
        <taxon>Viridiplantae</taxon>
        <taxon>Streptophyta</taxon>
        <taxon>Embryophyta</taxon>
        <taxon>Tracheophyta</taxon>
        <taxon>Spermatophyta</taxon>
        <taxon>Magnoliopsida</taxon>
        <taxon>Liliopsida</taxon>
        <taxon>Poales</taxon>
        <taxon>Poaceae</taxon>
        <taxon>PACMAD clade</taxon>
        <taxon>Arundinoideae</taxon>
        <taxon>Arundineae</taxon>
        <taxon>Arundo</taxon>
    </lineage>
</organism>
<name>A0A0A9ANH6_ARUDO</name>